<dbReference type="InterPro" id="IPR004398">
    <property type="entry name" value="RNA_MeTrfase_RsmD"/>
</dbReference>
<keyword evidence="5" id="KW-1185">Reference proteome</keyword>
<dbReference type="Proteomes" id="UP000502041">
    <property type="component" value="Chromosome"/>
</dbReference>
<evidence type="ECO:0000256" key="3">
    <source>
        <dbReference type="SAM" id="MobiDB-lite"/>
    </source>
</evidence>
<dbReference type="KEGG" id="pvac:HC248_02730"/>
<dbReference type="InterPro" id="IPR029063">
    <property type="entry name" value="SAM-dependent_MTases_sf"/>
</dbReference>
<keyword evidence="1 4" id="KW-0489">Methyltransferase</keyword>
<evidence type="ECO:0000256" key="1">
    <source>
        <dbReference type="ARBA" id="ARBA00022603"/>
    </source>
</evidence>
<dbReference type="EMBL" id="CP051461">
    <property type="protein sequence ID" value="QJC57403.1"/>
    <property type="molecule type" value="Genomic_DNA"/>
</dbReference>
<evidence type="ECO:0000313" key="4">
    <source>
        <dbReference type="EMBL" id="QJC57403.1"/>
    </source>
</evidence>
<dbReference type="NCBIfam" id="TIGR00095">
    <property type="entry name" value="16S rRNA (guanine(966)-N(2))-methyltransferase RsmD"/>
    <property type="match status" value="1"/>
</dbReference>
<dbReference type="PANTHER" id="PTHR43542:SF1">
    <property type="entry name" value="METHYLTRANSFERASE"/>
    <property type="match status" value="1"/>
</dbReference>
<proteinExistence type="predicted"/>
<dbReference type="CDD" id="cd02440">
    <property type="entry name" value="AdoMet_MTases"/>
    <property type="match status" value="1"/>
</dbReference>
<feature type="compositionally biased region" description="Basic and acidic residues" evidence="3">
    <location>
        <begin position="1"/>
        <end position="10"/>
    </location>
</feature>
<name>A0A6H2HC80_9BURK</name>
<evidence type="ECO:0000313" key="5">
    <source>
        <dbReference type="Proteomes" id="UP000502041"/>
    </source>
</evidence>
<protein>
    <submittedName>
        <fullName evidence="4">Ribosomal RNA small subunit methyltransferase D</fullName>
        <ecNumber evidence="4">2.1.1.171</ecNumber>
    </submittedName>
</protein>
<feature type="region of interest" description="Disordered" evidence="3">
    <location>
        <begin position="1"/>
        <end position="30"/>
    </location>
</feature>
<dbReference type="RefSeq" id="WP_168922922.1">
    <property type="nucleotide sequence ID" value="NZ_CP051461.1"/>
</dbReference>
<dbReference type="PANTHER" id="PTHR43542">
    <property type="entry name" value="METHYLTRANSFERASE"/>
    <property type="match status" value="1"/>
</dbReference>
<gene>
    <name evidence="4" type="primary">rsmD</name>
    <name evidence="4" type="ORF">HC248_02730</name>
</gene>
<organism evidence="4 5">
    <name type="scientific">Polaromonas vacuolata</name>
    <dbReference type="NCBI Taxonomy" id="37448"/>
    <lineage>
        <taxon>Bacteria</taxon>
        <taxon>Pseudomonadati</taxon>
        <taxon>Pseudomonadota</taxon>
        <taxon>Betaproteobacteria</taxon>
        <taxon>Burkholderiales</taxon>
        <taxon>Comamonadaceae</taxon>
        <taxon>Polaromonas</taxon>
    </lineage>
</organism>
<accession>A0A6H2HC80</accession>
<dbReference type="SUPFAM" id="SSF53335">
    <property type="entry name" value="S-adenosyl-L-methionine-dependent methyltransferases"/>
    <property type="match status" value="1"/>
</dbReference>
<dbReference type="AlphaFoldDB" id="A0A6H2HC80"/>
<dbReference type="Pfam" id="PF03602">
    <property type="entry name" value="Cons_hypoth95"/>
    <property type="match status" value="1"/>
</dbReference>
<dbReference type="EC" id="2.1.1.171" evidence="4"/>
<reference evidence="4 5" key="1">
    <citation type="submission" date="2020-04" db="EMBL/GenBank/DDBJ databases">
        <title>Complete genome of a Psychrophilic, Marine, Gas Vacuolate Bacterium Polaromonas vacuolata KCTC 22033T.</title>
        <authorList>
            <person name="Hwang K."/>
            <person name="Kim K.M."/>
        </authorList>
    </citation>
    <scope>NUCLEOTIDE SEQUENCE [LARGE SCALE GENOMIC DNA]</scope>
    <source>
        <strain evidence="4 5">KCTC 22033</strain>
    </source>
</reference>
<keyword evidence="2 4" id="KW-0808">Transferase</keyword>
<dbReference type="Gene3D" id="3.40.50.150">
    <property type="entry name" value="Vaccinia Virus protein VP39"/>
    <property type="match status" value="1"/>
</dbReference>
<evidence type="ECO:0000256" key="2">
    <source>
        <dbReference type="ARBA" id="ARBA00022679"/>
    </source>
</evidence>
<dbReference type="GO" id="GO:0052913">
    <property type="term" value="F:16S rRNA (guanine(966)-N(2))-methyltransferase activity"/>
    <property type="evidence" value="ECO:0007669"/>
    <property type="project" value="UniProtKB-EC"/>
</dbReference>
<sequence length="224" mass="24340">MKYTVEKTEKSSSATAEKSAKKPRSGKVVGRKTIPPGEVRIIGGLYKRSKLQVANRPGLRPTPDRVRETVFNWLGQDLSGWRCADPFAGTGVLGFEAASRGAAEVLICEQDPILVDKLKASASKLQAAMIRVERGDGVAMLRRLSPASMQLIFIDPPYESALFESSLRAASQALNETGFIYLEAPRVWLDEELLDMGLQVHRFGKAGAVHFHLLSKAGTNSSGA</sequence>